<dbReference type="InterPro" id="IPR036397">
    <property type="entry name" value="RNaseH_sf"/>
</dbReference>
<reference evidence="5" key="2">
    <citation type="journal article" date="2021" name="Front. Microbiol.">
        <title>Comprehensive Comparative Genomics and Phenotyping of Methylobacterium Species.</title>
        <authorList>
            <person name="Alessa O."/>
            <person name="Ogura Y."/>
            <person name="Fujitani Y."/>
            <person name="Takami H."/>
            <person name="Hayashi T."/>
            <person name="Sahin N."/>
            <person name="Tani A."/>
        </authorList>
    </citation>
    <scope>NUCLEOTIDE SEQUENCE</scope>
    <source>
        <strain evidence="5">DSM 22415</strain>
    </source>
</reference>
<dbReference type="SUPFAM" id="SSF53098">
    <property type="entry name" value="Ribonuclease H-like"/>
    <property type="match status" value="1"/>
</dbReference>
<evidence type="ECO:0000256" key="2">
    <source>
        <dbReference type="ARBA" id="ARBA00022801"/>
    </source>
</evidence>
<evidence type="ECO:0000313" key="6">
    <source>
        <dbReference type="EMBL" id="VUF15201.1"/>
    </source>
</evidence>
<keyword evidence="8" id="KW-1185">Reference proteome</keyword>
<name>A0A564G6M9_9HYPH</name>
<dbReference type="GO" id="GO:0008408">
    <property type="term" value="F:3'-5' exonuclease activity"/>
    <property type="evidence" value="ECO:0007669"/>
    <property type="project" value="TreeGrafter"/>
</dbReference>
<dbReference type="AlphaFoldDB" id="A0A564G6M9"/>
<proteinExistence type="predicted"/>
<evidence type="ECO:0000259" key="4">
    <source>
        <dbReference type="SMART" id="SM00479"/>
    </source>
</evidence>
<sequence length="188" mass="20918">MSVLTFDVETSGLVVRDKPLDDPVQPRIVQLGFVVHSTDRRLMHTYCSLIRPDGWEITPEAQAVHGYSTEDCARWGVDAKVALLDFVSALGCVRTVVAHSFSNDAALIQRELMLLKARDEGLRRTRLRRFCTMRTGAAMTSDGKWPSLARLHKLLTGQEHSNQHDALGDAAATATCFLGLVDRRMVEL</sequence>
<keyword evidence="2" id="KW-0378">Hydrolase</keyword>
<dbReference type="PANTHER" id="PTHR30231:SF4">
    <property type="entry name" value="PROTEIN NEN2"/>
    <property type="match status" value="1"/>
</dbReference>
<evidence type="ECO:0000313" key="8">
    <source>
        <dbReference type="Proteomes" id="UP001055303"/>
    </source>
</evidence>
<dbReference type="Gene3D" id="3.30.420.10">
    <property type="entry name" value="Ribonuclease H-like superfamily/Ribonuclease H"/>
    <property type="match status" value="1"/>
</dbReference>
<dbReference type="RefSeq" id="WP_144767590.1">
    <property type="nucleotide sequence ID" value="NZ_BPQI01000021.1"/>
</dbReference>
<feature type="domain" description="Exonuclease" evidence="4">
    <location>
        <begin position="2"/>
        <end position="186"/>
    </location>
</feature>
<dbReference type="InterPro" id="IPR013520">
    <property type="entry name" value="Ribonucl_H"/>
</dbReference>
<dbReference type="CDD" id="cd06127">
    <property type="entry name" value="DEDDh"/>
    <property type="match status" value="1"/>
</dbReference>
<dbReference type="EMBL" id="BPQI01000021">
    <property type="protein sequence ID" value="GJD55220.1"/>
    <property type="molecule type" value="Genomic_DNA"/>
</dbReference>
<protein>
    <recommendedName>
        <fullName evidence="4">Exonuclease domain-containing protein</fullName>
    </recommendedName>
</protein>
<dbReference type="Proteomes" id="UP000401717">
    <property type="component" value="Unassembled WGS sequence"/>
</dbReference>
<dbReference type="PANTHER" id="PTHR30231">
    <property type="entry name" value="DNA POLYMERASE III SUBUNIT EPSILON"/>
    <property type="match status" value="1"/>
</dbReference>
<evidence type="ECO:0000256" key="3">
    <source>
        <dbReference type="ARBA" id="ARBA00022839"/>
    </source>
</evidence>
<dbReference type="GO" id="GO:0006259">
    <property type="term" value="P:DNA metabolic process"/>
    <property type="evidence" value="ECO:0007669"/>
    <property type="project" value="UniProtKB-ARBA"/>
</dbReference>
<evidence type="ECO:0000313" key="5">
    <source>
        <dbReference type="EMBL" id="GJD55220.1"/>
    </source>
</evidence>
<reference evidence="6 7" key="1">
    <citation type="submission" date="2019-06" db="EMBL/GenBank/DDBJ databases">
        <authorList>
            <person name="Rodrigo-Torres L."/>
            <person name="Arahal R. D."/>
            <person name="Lucena T."/>
        </authorList>
    </citation>
    <scope>NUCLEOTIDE SEQUENCE [LARGE SCALE GENOMIC DNA]</scope>
    <source>
        <strain evidence="6 7">SW08-7</strain>
    </source>
</reference>
<dbReference type="Proteomes" id="UP001055303">
    <property type="component" value="Unassembled WGS sequence"/>
</dbReference>
<evidence type="ECO:0000256" key="1">
    <source>
        <dbReference type="ARBA" id="ARBA00022722"/>
    </source>
</evidence>
<keyword evidence="3" id="KW-0269">Exonuclease</keyword>
<dbReference type="InterPro" id="IPR012337">
    <property type="entry name" value="RNaseH-like_sf"/>
</dbReference>
<dbReference type="Pfam" id="PF00929">
    <property type="entry name" value="RNase_T"/>
    <property type="match status" value="1"/>
</dbReference>
<dbReference type="GO" id="GO:0003676">
    <property type="term" value="F:nucleic acid binding"/>
    <property type="evidence" value="ECO:0007669"/>
    <property type="project" value="InterPro"/>
</dbReference>
<evidence type="ECO:0000313" key="7">
    <source>
        <dbReference type="Proteomes" id="UP000401717"/>
    </source>
</evidence>
<dbReference type="EMBL" id="CABFVH010000048">
    <property type="protein sequence ID" value="VUF15201.1"/>
    <property type="molecule type" value="Genomic_DNA"/>
</dbReference>
<gene>
    <name evidence="5" type="ORF">IFDJLNFL_1104</name>
    <name evidence="6" type="ORF">MTDSW087_04936</name>
</gene>
<dbReference type="SMART" id="SM00479">
    <property type="entry name" value="EXOIII"/>
    <property type="match status" value="1"/>
</dbReference>
<dbReference type="OrthoDB" id="280774at2"/>
<keyword evidence="1" id="KW-0540">Nuclease</keyword>
<reference evidence="5" key="3">
    <citation type="submission" date="2021-08" db="EMBL/GenBank/DDBJ databases">
        <authorList>
            <person name="Tani A."/>
            <person name="Ola A."/>
            <person name="Ogura Y."/>
            <person name="Katsura K."/>
            <person name="Hayashi T."/>
        </authorList>
    </citation>
    <scope>NUCLEOTIDE SEQUENCE</scope>
    <source>
        <strain evidence="5">DSM 22415</strain>
    </source>
</reference>
<organism evidence="6 7">
    <name type="scientific">Methylobacterium dankookense</name>
    <dbReference type="NCBI Taxonomy" id="560405"/>
    <lineage>
        <taxon>Bacteria</taxon>
        <taxon>Pseudomonadati</taxon>
        <taxon>Pseudomonadota</taxon>
        <taxon>Alphaproteobacteria</taxon>
        <taxon>Hyphomicrobiales</taxon>
        <taxon>Methylobacteriaceae</taxon>
        <taxon>Methylobacterium</taxon>
    </lineage>
</organism>
<accession>A0A564G6M9</accession>